<gene>
    <name evidence="2" type="primary">Acey_s0353.g3297</name>
    <name evidence="2" type="ORF">Y032_0353g3297</name>
</gene>
<keyword evidence="3" id="KW-1185">Reference proteome</keyword>
<reference evidence="3" key="1">
    <citation type="journal article" date="2015" name="Nat. Genet.">
        <title>The genome and transcriptome of the zoonotic hookworm Ancylostoma ceylanicum identify infection-specific gene families.</title>
        <authorList>
            <person name="Schwarz E.M."/>
            <person name="Hu Y."/>
            <person name="Antoshechkin I."/>
            <person name="Miller M.M."/>
            <person name="Sternberg P.W."/>
            <person name="Aroian R.V."/>
        </authorList>
    </citation>
    <scope>NUCLEOTIDE SEQUENCE</scope>
    <source>
        <strain evidence="3">HY135</strain>
    </source>
</reference>
<feature type="compositionally biased region" description="Basic residues" evidence="1">
    <location>
        <begin position="1"/>
        <end position="12"/>
    </location>
</feature>
<dbReference type="OrthoDB" id="5876215at2759"/>
<dbReference type="EMBL" id="JARK01001689">
    <property type="protein sequence ID" value="EYB82699.1"/>
    <property type="molecule type" value="Genomic_DNA"/>
</dbReference>
<organism evidence="2 3">
    <name type="scientific">Ancylostoma ceylanicum</name>
    <dbReference type="NCBI Taxonomy" id="53326"/>
    <lineage>
        <taxon>Eukaryota</taxon>
        <taxon>Metazoa</taxon>
        <taxon>Ecdysozoa</taxon>
        <taxon>Nematoda</taxon>
        <taxon>Chromadorea</taxon>
        <taxon>Rhabditida</taxon>
        <taxon>Rhabditina</taxon>
        <taxon>Rhabditomorpha</taxon>
        <taxon>Strongyloidea</taxon>
        <taxon>Ancylostomatidae</taxon>
        <taxon>Ancylostomatinae</taxon>
        <taxon>Ancylostoma</taxon>
    </lineage>
</organism>
<feature type="region of interest" description="Disordered" evidence="1">
    <location>
        <begin position="1"/>
        <end position="31"/>
    </location>
</feature>
<sequence>MSQMKGRKGKNRKGGDNRSETTISPEHNLASSGAVDDLDYSTFSAQELAKNILAISKNPTVAKLLEALLHKIPKEFSTAQEEERSRTIVISGIEELDGKHRAMERQAHVEDKVNQIFDVLEVECRPVSVYRLGKWDKSRSRLVKVILPSKTHWTTALANAHRLRSAGLPFIHIRRSMTEEERRREFELRQEARERNKGLASKQWVVYKGELKNVSELPVKKSSIPGNQ</sequence>
<accession>A0A016RXI0</accession>
<feature type="compositionally biased region" description="Polar residues" evidence="1">
    <location>
        <begin position="20"/>
        <end position="31"/>
    </location>
</feature>
<proteinExistence type="predicted"/>
<name>A0A016RXI0_9BILA</name>
<protein>
    <submittedName>
        <fullName evidence="2">Uncharacterized protein</fullName>
    </submittedName>
</protein>
<evidence type="ECO:0000256" key="1">
    <source>
        <dbReference type="SAM" id="MobiDB-lite"/>
    </source>
</evidence>
<dbReference type="Proteomes" id="UP000024635">
    <property type="component" value="Unassembled WGS sequence"/>
</dbReference>
<evidence type="ECO:0000313" key="2">
    <source>
        <dbReference type="EMBL" id="EYB82699.1"/>
    </source>
</evidence>
<dbReference type="AlphaFoldDB" id="A0A016RXI0"/>
<comment type="caution">
    <text evidence="2">The sequence shown here is derived from an EMBL/GenBank/DDBJ whole genome shotgun (WGS) entry which is preliminary data.</text>
</comment>
<evidence type="ECO:0000313" key="3">
    <source>
        <dbReference type="Proteomes" id="UP000024635"/>
    </source>
</evidence>